<comment type="caution">
    <text evidence="1">The sequence shown here is derived from an EMBL/GenBank/DDBJ whole genome shotgun (WGS) entry which is preliminary data.</text>
</comment>
<dbReference type="Proteomes" id="UP000488299">
    <property type="component" value="Unassembled WGS sequence"/>
</dbReference>
<name>A0A7J5TVA6_9BACT</name>
<dbReference type="RefSeq" id="WP_152125958.1">
    <property type="nucleotide sequence ID" value="NZ_WELI01000009.1"/>
</dbReference>
<sequence length="125" mass="15132">MEPIVVQYLEDDPKGDRWRLVKPINYFTIVGPIQVPAGYVTDFASAPEVTWSFFPPIGRHNRACMLHDYWYDHRLFEAELGETRARYFADREFYERLQAVEPKKWFRNWCMYAACRLFGGRWWRD</sequence>
<evidence type="ECO:0000313" key="2">
    <source>
        <dbReference type="Proteomes" id="UP000488299"/>
    </source>
</evidence>
<keyword evidence="2" id="KW-1185">Reference proteome</keyword>
<protein>
    <submittedName>
        <fullName evidence="1">DUF1353 domain-containing protein</fullName>
    </submittedName>
</protein>
<dbReference type="InterPro" id="IPR010767">
    <property type="entry name" value="Phage_CGC-2007_Cje0229"/>
</dbReference>
<reference evidence="1 2" key="1">
    <citation type="submission" date="2019-10" db="EMBL/GenBank/DDBJ databases">
        <title>Rudanella paleaurantiibacter sp. nov., isolated from sludge.</title>
        <authorList>
            <person name="Xu S.Q."/>
        </authorList>
    </citation>
    <scope>NUCLEOTIDE SEQUENCE [LARGE SCALE GENOMIC DNA]</scope>
    <source>
        <strain evidence="1 2">HX-22-17</strain>
    </source>
</reference>
<accession>A0A7J5TVA6</accession>
<evidence type="ECO:0000313" key="1">
    <source>
        <dbReference type="EMBL" id="KAB7728007.1"/>
    </source>
</evidence>
<organism evidence="1 2">
    <name type="scientific">Rudanella paleaurantiibacter</name>
    <dbReference type="NCBI Taxonomy" id="2614655"/>
    <lineage>
        <taxon>Bacteria</taxon>
        <taxon>Pseudomonadati</taxon>
        <taxon>Bacteroidota</taxon>
        <taxon>Cytophagia</taxon>
        <taxon>Cytophagales</taxon>
        <taxon>Cytophagaceae</taxon>
        <taxon>Rudanella</taxon>
    </lineage>
</organism>
<dbReference type="EMBL" id="WELI01000009">
    <property type="protein sequence ID" value="KAB7728007.1"/>
    <property type="molecule type" value="Genomic_DNA"/>
</dbReference>
<proteinExistence type="predicted"/>
<dbReference type="Pfam" id="PF07087">
    <property type="entry name" value="DUF1353"/>
    <property type="match status" value="1"/>
</dbReference>
<dbReference type="AlphaFoldDB" id="A0A7J5TVA6"/>
<gene>
    <name evidence="1" type="ORF">F5984_19830</name>
</gene>